<dbReference type="GO" id="GO:0017046">
    <property type="term" value="F:peptide hormone binding"/>
    <property type="evidence" value="ECO:0007669"/>
    <property type="project" value="TreeGrafter"/>
</dbReference>
<keyword evidence="11 13" id="KW-0456">Lyase</keyword>
<dbReference type="PROSITE" id="PS00452">
    <property type="entry name" value="GUANYLATE_CYCLASE_1"/>
    <property type="match status" value="1"/>
</dbReference>
<dbReference type="SUPFAM" id="SSF55073">
    <property type="entry name" value="Nucleotide cyclase"/>
    <property type="match status" value="1"/>
</dbReference>
<comment type="caution">
    <text evidence="15">The sequence shown here is derived from an EMBL/GenBank/DDBJ whole genome shotgun (WGS) entry which is preliminary data.</text>
</comment>
<dbReference type="SMART" id="SM00044">
    <property type="entry name" value="CYCc"/>
    <property type="match status" value="1"/>
</dbReference>
<keyword evidence="3" id="KW-0812">Transmembrane</keyword>
<evidence type="ECO:0000259" key="14">
    <source>
        <dbReference type="PROSITE" id="PS50125"/>
    </source>
</evidence>
<dbReference type="GO" id="GO:0005525">
    <property type="term" value="F:GTP binding"/>
    <property type="evidence" value="ECO:0007669"/>
    <property type="project" value="UniProtKB-KW"/>
</dbReference>
<keyword evidence="16" id="KW-1185">Reference proteome</keyword>
<dbReference type="InterPro" id="IPR018297">
    <property type="entry name" value="A/G_cyclase_CS"/>
</dbReference>
<keyword evidence="10" id="KW-0325">Glycoprotein</keyword>
<comment type="similarity">
    <text evidence="13">Belongs to the adenylyl cyclase class-4/guanylyl cyclase family.</text>
</comment>
<dbReference type="InterPro" id="IPR001054">
    <property type="entry name" value="A/G_cyclase"/>
</dbReference>
<dbReference type="STRING" id="307972.A0A2G8L9G3"/>
<name>A0A2G8L9G3_STIJA</name>
<dbReference type="GO" id="GO:0035556">
    <property type="term" value="P:intracellular signal transduction"/>
    <property type="evidence" value="ECO:0007669"/>
    <property type="project" value="InterPro"/>
</dbReference>
<evidence type="ECO:0000256" key="3">
    <source>
        <dbReference type="ARBA" id="ARBA00022692"/>
    </source>
</evidence>
<reference evidence="15 16" key="1">
    <citation type="journal article" date="2017" name="PLoS Biol.">
        <title>The sea cucumber genome provides insights into morphological evolution and visceral regeneration.</title>
        <authorList>
            <person name="Zhang X."/>
            <person name="Sun L."/>
            <person name="Yuan J."/>
            <person name="Sun Y."/>
            <person name="Gao Y."/>
            <person name="Zhang L."/>
            <person name="Li S."/>
            <person name="Dai H."/>
            <person name="Hamel J.F."/>
            <person name="Liu C."/>
            <person name="Yu Y."/>
            <person name="Liu S."/>
            <person name="Lin W."/>
            <person name="Guo K."/>
            <person name="Jin S."/>
            <person name="Xu P."/>
            <person name="Storey K.B."/>
            <person name="Huan P."/>
            <person name="Zhang T."/>
            <person name="Zhou Y."/>
            <person name="Zhang J."/>
            <person name="Lin C."/>
            <person name="Li X."/>
            <person name="Xing L."/>
            <person name="Huo D."/>
            <person name="Sun M."/>
            <person name="Wang L."/>
            <person name="Mercier A."/>
            <person name="Li F."/>
            <person name="Yang H."/>
            <person name="Xiang J."/>
        </authorList>
    </citation>
    <scope>NUCLEOTIDE SEQUENCE [LARGE SCALE GENOMIC DNA]</scope>
    <source>
        <strain evidence="15">Shaxun</strain>
        <tissue evidence="15">Muscle</tissue>
    </source>
</reference>
<keyword evidence="7" id="KW-0342">GTP-binding</keyword>
<evidence type="ECO:0000256" key="5">
    <source>
        <dbReference type="ARBA" id="ARBA00022741"/>
    </source>
</evidence>
<evidence type="ECO:0000256" key="12">
    <source>
        <dbReference type="ARBA" id="ARBA00023293"/>
    </source>
</evidence>
<evidence type="ECO:0000256" key="13">
    <source>
        <dbReference type="RuleBase" id="RU000405"/>
    </source>
</evidence>
<dbReference type="PANTHER" id="PTHR11920">
    <property type="entry name" value="GUANYLYL CYCLASE"/>
    <property type="match status" value="1"/>
</dbReference>
<dbReference type="PANTHER" id="PTHR11920:SF494">
    <property type="entry name" value="ATRIAL NATRIURETIC PEPTIDE RECEPTOR 2"/>
    <property type="match status" value="1"/>
</dbReference>
<dbReference type="AlphaFoldDB" id="A0A2G8L9G3"/>
<comment type="subcellular location">
    <subcellularLocation>
        <location evidence="1">Membrane</location>
        <topology evidence="1">Single-pass type I membrane protein</topology>
    </subcellularLocation>
</comment>
<dbReference type="EC" id="4.6.1.2" evidence="2"/>
<dbReference type="Proteomes" id="UP000230750">
    <property type="component" value="Unassembled WGS sequence"/>
</dbReference>
<keyword evidence="9" id="KW-0675">Receptor</keyword>
<dbReference type="OrthoDB" id="1890790at2759"/>
<evidence type="ECO:0000256" key="9">
    <source>
        <dbReference type="ARBA" id="ARBA00023170"/>
    </source>
</evidence>
<dbReference type="EMBL" id="MRZV01000161">
    <property type="protein sequence ID" value="PIK56896.1"/>
    <property type="molecule type" value="Genomic_DNA"/>
</dbReference>
<evidence type="ECO:0000256" key="2">
    <source>
        <dbReference type="ARBA" id="ARBA00012202"/>
    </source>
</evidence>
<sequence length="267" mass="29845">MEQYANNLEKLVEERTAAFLEEKKKAETLLYEVLPKSVADQLKHGNSVKPEAYESVTIFFSDIVGFTSMSAQSTPMQVVTFLNDLYTCFDEILYNFDVYKVETIGDAYMVVSGLPIRNGDCHAKEIANMSLVLIDASSNFKIKHLPDRKLMLRVGIHTGSCVSGVVGLKMPRYCLFGDTVNTASRMESNGEALKVHVSQSTCDILDTLGGFKTEYRGEIEMKGKGLQTTYWLISSETKPKSMQKTLRKTSRQGKEIPPAKVIDVQEV</sequence>
<dbReference type="GO" id="GO:0004016">
    <property type="term" value="F:adenylate cyclase activity"/>
    <property type="evidence" value="ECO:0007669"/>
    <property type="project" value="TreeGrafter"/>
</dbReference>
<dbReference type="InterPro" id="IPR029787">
    <property type="entry name" value="Nucleotide_cyclase"/>
</dbReference>
<accession>A0A2G8L9G3</accession>
<dbReference type="Gene3D" id="3.30.70.1230">
    <property type="entry name" value="Nucleotide cyclase"/>
    <property type="match status" value="1"/>
</dbReference>
<dbReference type="InterPro" id="IPR050401">
    <property type="entry name" value="Cyclic_nucleotide_synthase"/>
</dbReference>
<protein>
    <recommendedName>
        <fullName evidence="2">guanylate cyclase</fullName>
        <ecNumber evidence="2">4.6.1.2</ecNumber>
    </recommendedName>
</protein>
<dbReference type="Pfam" id="PF00211">
    <property type="entry name" value="Guanylate_cyc"/>
    <property type="match status" value="1"/>
</dbReference>
<evidence type="ECO:0000313" key="15">
    <source>
        <dbReference type="EMBL" id="PIK56896.1"/>
    </source>
</evidence>
<evidence type="ECO:0000313" key="16">
    <source>
        <dbReference type="Proteomes" id="UP000230750"/>
    </source>
</evidence>
<dbReference type="Gene3D" id="6.10.250.780">
    <property type="match status" value="1"/>
</dbReference>
<evidence type="ECO:0000256" key="7">
    <source>
        <dbReference type="ARBA" id="ARBA00023134"/>
    </source>
</evidence>
<organism evidence="15 16">
    <name type="scientific">Stichopus japonicus</name>
    <name type="common">Sea cucumber</name>
    <dbReference type="NCBI Taxonomy" id="307972"/>
    <lineage>
        <taxon>Eukaryota</taxon>
        <taxon>Metazoa</taxon>
        <taxon>Echinodermata</taxon>
        <taxon>Eleutherozoa</taxon>
        <taxon>Echinozoa</taxon>
        <taxon>Holothuroidea</taxon>
        <taxon>Aspidochirotacea</taxon>
        <taxon>Aspidochirotida</taxon>
        <taxon>Stichopodidae</taxon>
        <taxon>Apostichopus</taxon>
    </lineage>
</organism>
<evidence type="ECO:0000256" key="8">
    <source>
        <dbReference type="ARBA" id="ARBA00023136"/>
    </source>
</evidence>
<feature type="domain" description="Guanylate cyclase" evidence="14">
    <location>
        <begin position="57"/>
        <end position="187"/>
    </location>
</feature>
<keyword evidence="4" id="KW-0732">Signal</keyword>
<keyword evidence="6" id="KW-1133">Transmembrane helix</keyword>
<dbReference type="GO" id="GO:0007168">
    <property type="term" value="P:receptor guanylyl cyclase signaling pathway"/>
    <property type="evidence" value="ECO:0007669"/>
    <property type="project" value="TreeGrafter"/>
</dbReference>
<keyword evidence="8" id="KW-0472">Membrane</keyword>
<dbReference type="PROSITE" id="PS50125">
    <property type="entry name" value="GUANYLATE_CYCLASE_2"/>
    <property type="match status" value="1"/>
</dbReference>
<dbReference type="GO" id="GO:0016941">
    <property type="term" value="F:natriuretic peptide receptor activity"/>
    <property type="evidence" value="ECO:0007669"/>
    <property type="project" value="TreeGrafter"/>
</dbReference>
<evidence type="ECO:0000256" key="11">
    <source>
        <dbReference type="ARBA" id="ARBA00023239"/>
    </source>
</evidence>
<evidence type="ECO:0000256" key="1">
    <source>
        <dbReference type="ARBA" id="ARBA00004479"/>
    </source>
</evidence>
<keyword evidence="5" id="KW-0547">Nucleotide-binding</keyword>
<dbReference type="GO" id="GO:0004383">
    <property type="term" value="F:guanylate cyclase activity"/>
    <property type="evidence" value="ECO:0007669"/>
    <property type="project" value="UniProtKB-EC"/>
</dbReference>
<dbReference type="GO" id="GO:0005886">
    <property type="term" value="C:plasma membrane"/>
    <property type="evidence" value="ECO:0007669"/>
    <property type="project" value="TreeGrafter"/>
</dbReference>
<keyword evidence="12" id="KW-0141">cGMP biosynthesis</keyword>
<evidence type="ECO:0000256" key="4">
    <source>
        <dbReference type="ARBA" id="ARBA00022729"/>
    </source>
</evidence>
<dbReference type="CDD" id="cd07302">
    <property type="entry name" value="CHD"/>
    <property type="match status" value="1"/>
</dbReference>
<proteinExistence type="inferred from homology"/>
<gene>
    <name evidence="15" type="ORF">BSL78_06222</name>
</gene>
<evidence type="ECO:0000256" key="6">
    <source>
        <dbReference type="ARBA" id="ARBA00022989"/>
    </source>
</evidence>
<dbReference type="FunFam" id="3.30.70.1230:FF:000004">
    <property type="entry name" value="Guanylate cyclase"/>
    <property type="match status" value="1"/>
</dbReference>
<evidence type="ECO:0000256" key="10">
    <source>
        <dbReference type="ARBA" id="ARBA00023180"/>
    </source>
</evidence>